<dbReference type="PANTHER" id="PTHR43839:SF1">
    <property type="entry name" value="OPPC IN A BINDING PROTEIN-DEPENDENT TRANSPORT SYSTEM"/>
    <property type="match status" value="1"/>
</dbReference>
<feature type="transmembrane region" description="Helical" evidence="5">
    <location>
        <begin position="387"/>
        <end position="412"/>
    </location>
</feature>
<feature type="transmembrane region" description="Helical" evidence="5">
    <location>
        <begin position="439"/>
        <end position="464"/>
    </location>
</feature>
<dbReference type="InterPro" id="IPR025966">
    <property type="entry name" value="OppC_N"/>
</dbReference>
<dbReference type="SUPFAM" id="SSF161098">
    <property type="entry name" value="MetI-like"/>
    <property type="match status" value="1"/>
</dbReference>
<dbReference type="Pfam" id="PF12911">
    <property type="entry name" value="OppC_N"/>
    <property type="match status" value="1"/>
</dbReference>
<gene>
    <name evidence="7" type="ORF">D6D85_09230</name>
    <name evidence="8" type="ORF">EF810_00240</name>
</gene>
<evidence type="ECO:0000313" key="9">
    <source>
        <dbReference type="Proteomes" id="UP000277582"/>
    </source>
</evidence>
<dbReference type="PANTHER" id="PTHR43839">
    <property type="entry name" value="OPPC IN A BINDING PROTEIN-DEPENDENT TRANSPORT SYSTEM"/>
    <property type="match status" value="1"/>
</dbReference>
<sequence>MRWSDLKADLLDFWFQFVKNKSGMLGLILLVFFIVLAVAAPLVAPEAGENWRNLEYWQENPKGVPPAWINIFSSKKLFVHTVTYINKFNITSYGGITEYVYNISLDYNYDVPPAGMILVIDAEGKQLPITLDVQFTRPDGISLRLASEQLYPVSKGSLMEYSLHFGSDVSVVSNVMDFARKYESPDVMSKIKPDVFKFTYPLFSQAKPGLTQEGAAVPLKGKYTITITIFTTEQGIKVTGAKMVFEGQSYGLFGTDDFRRDLFQGLIWGTQVSLLVGVVASVVSVLVGVLYGVTSAYLGGRKEELMQRITEIFYNIPMLPLAIMLAALLTPNIWNVVLILVVFGWSGYEFVVRSMAHQIKEMDYIEASRAIGARARRIITRHIMPQIAPYAFASIALGVPGAILTEAALSFLGLADIKRVTWGLILHDANGAAATIRGMWWWVVPPGLFIALLGLSFVLIGTALDEILNPRMRRL</sequence>
<dbReference type="RefSeq" id="WP_125671703.1">
    <property type="nucleotide sequence ID" value="NZ_RCOS01000107.1"/>
</dbReference>
<evidence type="ECO:0000256" key="5">
    <source>
        <dbReference type="RuleBase" id="RU363032"/>
    </source>
</evidence>
<dbReference type="InterPro" id="IPR000515">
    <property type="entry name" value="MetI-like"/>
</dbReference>
<keyword evidence="9" id="KW-1185">Reference proteome</keyword>
<dbReference type="GO" id="GO:0055085">
    <property type="term" value="P:transmembrane transport"/>
    <property type="evidence" value="ECO:0007669"/>
    <property type="project" value="InterPro"/>
</dbReference>
<comment type="subcellular location">
    <subcellularLocation>
        <location evidence="5">Cell membrane</location>
        <topology evidence="5">Multi-pass membrane protein</topology>
    </subcellularLocation>
    <subcellularLocation>
        <location evidence="1">Membrane</location>
        <topology evidence="1">Multi-pass membrane protein</topology>
    </subcellularLocation>
</comment>
<evidence type="ECO:0000256" key="3">
    <source>
        <dbReference type="ARBA" id="ARBA00022989"/>
    </source>
</evidence>
<organism evidence="7 9">
    <name type="scientific">Candidatus Methanodesulfokora washburnensis</name>
    <dbReference type="NCBI Taxonomy" id="2478471"/>
    <lineage>
        <taxon>Archaea</taxon>
        <taxon>Thermoproteota</taxon>
        <taxon>Candidatus Korarchaeia</taxon>
        <taxon>Candidatus Korarchaeia incertae sedis</taxon>
        <taxon>Candidatus Methanodesulfokora</taxon>
    </lineage>
</organism>
<feature type="transmembrane region" description="Helical" evidence="5">
    <location>
        <begin position="274"/>
        <end position="300"/>
    </location>
</feature>
<name>A0A429GJ58_9CREN</name>
<dbReference type="InterPro" id="IPR035906">
    <property type="entry name" value="MetI-like_sf"/>
</dbReference>
<keyword evidence="5" id="KW-0813">Transport</keyword>
<evidence type="ECO:0000313" key="8">
    <source>
        <dbReference type="EMBL" id="RZN63706.1"/>
    </source>
</evidence>
<reference evidence="8 10" key="2">
    <citation type="journal article" date="2019" name="Nat. Microbiol.">
        <title>Wide diversity of methane and short-chain alkane metabolisms in uncultured archaea.</title>
        <authorList>
            <person name="Borrel G."/>
            <person name="Adam P.S."/>
            <person name="McKay L.J."/>
            <person name="Chen L.X."/>
            <person name="Sierra-Garcia I.N."/>
            <person name="Sieber C.M."/>
            <person name="Letourneur Q."/>
            <person name="Ghozlane A."/>
            <person name="Andersen G.L."/>
            <person name="Li W.J."/>
            <person name="Hallam S.J."/>
            <person name="Muyzer G."/>
            <person name="de Oliveira V.M."/>
            <person name="Inskeep W.P."/>
            <person name="Banfield J.F."/>
            <person name="Gribaldo S."/>
        </authorList>
    </citation>
    <scope>NUCLEOTIDE SEQUENCE [LARGE SCALE GENOMIC DNA]</scope>
    <source>
        <strain evidence="8">NM4</strain>
    </source>
</reference>
<feature type="transmembrane region" description="Helical" evidence="5">
    <location>
        <begin position="336"/>
        <end position="352"/>
    </location>
</feature>
<dbReference type="OrthoDB" id="312811at2157"/>
<feature type="domain" description="ABC transmembrane type-1" evidence="6">
    <location>
        <begin position="270"/>
        <end position="461"/>
    </location>
</feature>
<proteinExistence type="inferred from homology"/>
<keyword evidence="2 5" id="KW-0812">Transmembrane</keyword>
<reference evidence="7 9" key="1">
    <citation type="submission" date="2018-10" db="EMBL/GenBank/DDBJ databases">
        <title>Co-occurring genomic capacity for anaerobic methane metabolism and dissimilatory sulfite reduction discovered in the Korarchaeota.</title>
        <authorList>
            <person name="Mckay L.J."/>
            <person name="Dlakic M."/>
            <person name="Fields M.W."/>
            <person name="Delmont T.O."/>
            <person name="Eren A.M."/>
            <person name="Jay Z.J."/>
            <person name="Klingelsmith K.B."/>
            <person name="Rusch D.B."/>
            <person name="Inskeep W.P."/>
        </authorList>
    </citation>
    <scope>NUCLEOTIDE SEQUENCE [LARGE SCALE GENOMIC DNA]</scope>
    <source>
        <strain evidence="7 9">MDKW</strain>
    </source>
</reference>
<dbReference type="PROSITE" id="PS50928">
    <property type="entry name" value="ABC_TM1"/>
    <property type="match status" value="1"/>
</dbReference>
<dbReference type="Gene3D" id="1.10.3720.10">
    <property type="entry name" value="MetI-like"/>
    <property type="match status" value="1"/>
</dbReference>
<dbReference type="GO" id="GO:0005886">
    <property type="term" value="C:plasma membrane"/>
    <property type="evidence" value="ECO:0007669"/>
    <property type="project" value="UniProtKB-SubCell"/>
</dbReference>
<dbReference type="EMBL" id="RCOS01000107">
    <property type="protein sequence ID" value="RSN73874.1"/>
    <property type="molecule type" value="Genomic_DNA"/>
</dbReference>
<evidence type="ECO:0000256" key="1">
    <source>
        <dbReference type="ARBA" id="ARBA00004141"/>
    </source>
</evidence>
<comment type="similarity">
    <text evidence="5">Belongs to the binding-protein-dependent transport system permease family.</text>
</comment>
<evidence type="ECO:0000313" key="10">
    <source>
        <dbReference type="Proteomes" id="UP000316217"/>
    </source>
</evidence>
<dbReference type="Proteomes" id="UP000277582">
    <property type="component" value="Unassembled WGS sequence"/>
</dbReference>
<comment type="caution">
    <text evidence="7">The sequence shown here is derived from an EMBL/GenBank/DDBJ whole genome shotgun (WGS) entry which is preliminary data.</text>
</comment>
<dbReference type="CDD" id="cd06261">
    <property type="entry name" value="TM_PBP2"/>
    <property type="match status" value="1"/>
</dbReference>
<feature type="transmembrane region" description="Helical" evidence="5">
    <location>
        <begin position="312"/>
        <end position="330"/>
    </location>
</feature>
<accession>A0A429GJ58</accession>
<keyword evidence="4 5" id="KW-0472">Membrane</keyword>
<evidence type="ECO:0000259" key="6">
    <source>
        <dbReference type="PROSITE" id="PS50928"/>
    </source>
</evidence>
<protein>
    <submittedName>
        <fullName evidence="7">ABC transporter permease</fullName>
    </submittedName>
</protein>
<evidence type="ECO:0000313" key="7">
    <source>
        <dbReference type="EMBL" id="RSN73874.1"/>
    </source>
</evidence>
<keyword evidence="3 5" id="KW-1133">Transmembrane helix</keyword>
<dbReference type="AlphaFoldDB" id="A0A429GJ58"/>
<evidence type="ECO:0000256" key="4">
    <source>
        <dbReference type="ARBA" id="ARBA00023136"/>
    </source>
</evidence>
<evidence type="ECO:0000256" key="2">
    <source>
        <dbReference type="ARBA" id="ARBA00022692"/>
    </source>
</evidence>
<dbReference type="Pfam" id="PF00528">
    <property type="entry name" value="BPD_transp_1"/>
    <property type="match status" value="1"/>
</dbReference>
<dbReference type="EMBL" id="RXII01000002">
    <property type="protein sequence ID" value="RZN63706.1"/>
    <property type="molecule type" value="Genomic_DNA"/>
</dbReference>
<dbReference type="Proteomes" id="UP000316217">
    <property type="component" value="Unassembled WGS sequence"/>
</dbReference>